<reference evidence="6" key="1">
    <citation type="submission" date="2021-10" db="EMBL/GenBank/DDBJ databases">
        <authorList>
            <person name="Lyu M."/>
            <person name="Wang X."/>
            <person name="Meng X."/>
            <person name="Xu K."/>
        </authorList>
    </citation>
    <scope>NUCLEOTIDE SEQUENCE</scope>
    <source>
        <strain evidence="6">A6</strain>
    </source>
</reference>
<gene>
    <name evidence="6" type="ORF">LK996_06125</name>
</gene>
<evidence type="ECO:0000259" key="5">
    <source>
        <dbReference type="PROSITE" id="PS51898"/>
    </source>
</evidence>
<dbReference type="Pfam" id="PF13356">
    <property type="entry name" value="Arm-DNA-bind_3"/>
    <property type="match status" value="1"/>
</dbReference>
<evidence type="ECO:0000313" key="6">
    <source>
        <dbReference type="EMBL" id="MCC8362649.1"/>
    </source>
</evidence>
<organism evidence="6 7">
    <name type="scientific">Noviluteimonas lactosilytica</name>
    <dbReference type="NCBI Taxonomy" id="2888523"/>
    <lineage>
        <taxon>Bacteria</taxon>
        <taxon>Pseudomonadati</taxon>
        <taxon>Pseudomonadota</taxon>
        <taxon>Gammaproteobacteria</taxon>
        <taxon>Lysobacterales</taxon>
        <taxon>Lysobacteraceae</taxon>
        <taxon>Noviluteimonas</taxon>
    </lineage>
</organism>
<sequence length="403" mass="45320">MRRALSAAAVTNARAREREYKLTDGGGLYLRVRPSGAKSWCYKYRLHGRQYSFTVGPFPELQLRHARDLHDRARTTVAAGHHPLELKRAREASTFEAVALEWMGKKKNTWSEGYAAQVQRALNADIFPSLGHFPISEITAAQLLIALEAVAARRVPPGKKNDRKKGAVSMALFERQLCGAVFRFAIARKLCDRDAAADLKGAIIRPRVRNHPGLAQAELPGLLEAVRSYGHRSRFTSPATAIAIELLLLTFVRTSELRNATWDEFDLENGLWSIRGARMKMGRDHLVPLSLRAVALLGELRAMGLSTHWLFPNRRDPHEPMSATTINRALEYLGYSGRLSGHGFRATASTVLHEAGFASEIIEKQLAHEPRNRIASTYNKAQYFEKRRDMMEKWSLMVEGLNE</sequence>
<evidence type="ECO:0000256" key="2">
    <source>
        <dbReference type="ARBA" id="ARBA00022908"/>
    </source>
</evidence>
<keyword evidence="4" id="KW-0233">DNA recombination</keyword>
<comment type="similarity">
    <text evidence="1">Belongs to the 'phage' integrase family.</text>
</comment>
<proteinExistence type="inferred from homology"/>
<feature type="domain" description="Tyr recombinase" evidence="5">
    <location>
        <begin position="209"/>
        <end position="392"/>
    </location>
</feature>
<dbReference type="Gene3D" id="1.10.150.130">
    <property type="match status" value="1"/>
</dbReference>
<evidence type="ECO:0000256" key="1">
    <source>
        <dbReference type="ARBA" id="ARBA00008857"/>
    </source>
</evidence>
<evidence type="ECO:0000313" key="7">
    <source>
        <dbReference type="Proteomes" id="UP001165293"/>
    </source>
</evidence>
<dbReference type="Pfam" id="PF22022">
    <property type="entry name" value="Phage_int_M"/>
    <property type="match status" value="1"/>
</dbReference>
<dbReference type="EMBL" id="JAJGAK010000001">
    <property type="protein sequence ID" value="MCC8362649.1"/>
    <property type="molecule type" value="Genomic_DNA"/>
</dbReference>
<dbReference type="PROSITE" id="PS51898">
    <property type="entry name" value="TYR_RECOMBINASE"/>
    <property type="match status" value="1"/>
</dbReference>
<dbReference type="Pfam" id="PF00589">
    <property type="entry name" value="Phage_integrase"/>
    <property type="match status" value="1"/>
</dbReference>
<dbReference type="RefSeq" id="WP_230526232.1">
    <property type="nucleotide sequence ID" value="NZ_JAJGAK010000001.1"/>
</dbReference>
<dbReference type="Proteomes" id="UP001165293">
    <property type="component" value="Unassembled WGS sequence"/>
</dbReference>
<dbReference type="Gene3D" id="1.10.443.10">
    <property type="entry name" value="Intergrase catalytic core"/>
    <property type="match status" value="1"/>
</dbReference>
<dbReference type="CDD" id="cd00801">
    <property type="entry name" value="INT_P4_C"/>
    <property type="match status" value="1"/>
</dbReference>
<keyword evidence="7" id="KW-1185">Reference proteome</keyword>
<keyword evidence="2" id="KW-0229">DNA integration</keyword>
<dbReference type="PANTHER" id="PTHR30629">
    <property type="entry name" value="PROPHAGE INTEGRASE"/>
    <property type="match status" value="1"/>
</dbReference>
<dbReference type="InterPro" id="IPR010998">
    <property type="entry name" value="Integrase_recombinase_N"/>
</dbReference>
<dbReference type="InterPro" id="IPR038488">
    <property type="entry name" value="Integrase_DNA-bd_sf"/>
</dbReference>
<dbReference type="InterPro" id="IPR053876">
    <property type="entry name" value="Phage_int_M"/>
</dbReference>
<dbReference type="InterPro" id="IPR011010">
    <property type="entry name" value="DNA_brk_join_enz"/>
</dbReference>
<name>A0ABS8JGG5_9GAMM</name>
<dbReference type="Gene3D" id="3.30.160.390">
    <property type="entry name" value="Integrase, DNA-binding domain"/>
    <property type="match status" value="1"/>
</dbReference>
<comment type="caution">
    <text evidence="6">The sequence shown here is derived from an EMBL/GenBank/DDBJ whole genome shotgun (WGS) entry which is preliminary data.</text>
</comment>
<dbReference type="InterPro" id="IPR002104">
    <property type="entry name" value="Integrase_catalytic"/>
</dbReference>
<evidence type="ECO:0000256" key="3">
    <source>
        <dbReference type="ARBA" id="ARBA00023125"/>
    </source>
</evidence>
<evidence type="ECO:0000256" key="4">
    <source>
        <dbReference type="ARBA" id="ARBA00023172"/>
    </source>
</evidence>
<dbReference type="InterPro" id="IPR013762">
    <property type="entry name" value="Integrase-like_cat_sf"/>
</dbReference>
<dbReference type="PANTHER" id="PTHR30629:SF2">
    <property type="entry name" value="PROPHAGE INTEGRASE INTS-RELATED"/>
    <property type="match status" value="1"/>
</dbReference>
<dbReference type="SUPFAM" id="SSF56349">
    <property type="entry name" value="DNA breaking-rejoining enzymes"/>
    <property type="match status" value="1"/>
</dbReference>
<keyword evidence="3" id="KW-0238">DNA-binding</keyword>
<dbReference type="InterPro" id="IPR025166">
    <property type="entry name" value="Integrase_DNA_bind_dom"/>
</dbReference>
<dbReference type="InterPro" id="IPR050808">
    <property type="entry name" value="Phage_Integrase"/>
</dbReference>
<protein>
    <submittedName>
        <fullName evidence="6">Tyrosine-type recombinase/integrase</fullName>
    </submittedName>
</protein>
<accession>A0ABS8JGG5</accession>